<name>F2KR77_ARCVS</name>
<proteinExistence type="predicted"/>
<protein>
    <submittedName>
        <fullName evidence="2">TrkA-C domain protein</fullName>
    </submittedName>
</protein>
<gene>
    <name evidence="2" type="ordered locus">Arcve_0694</name>
</gene>
<dbReference type="eggNOG" id="arCOG01970">
    <property type="taxonomic scope" value="Archaea"/>
</dbReference>
<feature type="domain" description="RCK C-terminal" evidence="1">
    <location>
        <begin position="72"/>
        <end position="160"/>
    </location>
</feature>
<dbReference type="Pfam" id="PF25991">
    <property type="entry name" value="KhtT_N"/>
    <property type="match status" value="1"/>
</dbReference>
<reference evidence="2 3" key="1">
    <citation type="submission" date="2011-03" db="EMBL/GenBank/DDBJ databases">
        <title>The complete genome of Archaeoglobus veneficus SNP6.</title>
        <authorList>
            <consortium name="US DOE Joint Genome Institute (JGI-PGF)"/>
            <person name="Lucas S."/>
            <person name="Copeland A."/>
            <person name="Lapidus A."/>
            <person name="Bruce D."/>
            <person name="Goodwin L."/>
            <person name="Pitluck S."/>
            <person name="Kyrpides N."/>
            <person name="Mavromatis K."/>
            <person name="Pagani I."/>
            <person name="Ivanova N."/>
            <person name="Mikhailova N."/>
            <person name="Lu M."/>
            <person name="Detter J.C."/>
            <person name="Tapia R."/>
            <person name="Han C."/>
            <person name="Land M."/>
            <person name="Hauser L."/>
            <person name="Markowitz V."/>
            <person name="Cheng J.-F."/>
            <person name="Hugenholtz P."/>
            <person name="Woyke T."/>
            <person name="Wu D."/>
            <person name="Spring S."/>
            <person name="Brambilla E."/>
            <person name="Klenk H.-P."/>
            <person name="Eisen J.A."/>
        </authorList>
    </citation>
    <scope>NUCLEOTIDE SEQUENCE [LARGE SCALE GENOMIC DNA]</scope>
    <source>
        <strain>SNP6</strain>
    </source>
</reference>
<evidence type="ECO:0000313" key="2">
    <source>
        <dbReference type="EMBL" id="AEA46714.1"/>
    </source>
</evidence>
<dbReference type="InterPro" id="IPR006037">
    <property type="entry name" value="RCK_C"/>
</dbReference>
<dbReference type="AlphaFoldDB" id="F2KR77"/>
<dbReference type="InterPro" id="IPR050144">
    <property type="entry name" value="AAE_transporter"/>
</dbReference>
<accession>F2KR77</accession>
<keyword evidence="3" id="KW-1185">Reference proteome</keyword>
<evidence type="ECO:0000313" key="3">
    <source>
        <dbReference type="Proteomes" id="UP000008136"/>
    </source>
</evidence>
<dbReference type="InterPro" id="IPR026278">
    <property type="entry name" value="KhtT"/>
</dbReference>
<dbReference type="PIRSF" id="PIRSF005028">
    <property type="entry name" value="KhtT"/>
    <property type="match status" value="1"/>
</dbReference>
<dbReference type="HOGENOM" id="CLU_116143_0_0_2"/>
<dbReference type="GO" id="GO:0008324">
    <property type="term" value="F:monoatomic cation transmembrane transporter activity"/>
    <property type="evidence" value="ECO:0007669"/>
    <property type="project" value="InterPro"/>
</dbReference>
<organism evidence="2 3">
    <name type="scientific">Archaeoglobus veneficus (strain DSM 11195 / SNP6)</name>
    <dbReference type="NCBI Taxonomy" id="693661"/>
    <lineage>
        <taxon>Archaea</taxon>
        <taxon>Methanobacteriati</taxon>
        <taxon>Methanobacteriota</taxon>
        <taxon>Archaeoglobi</taxon>
        <taxon>Archaeoglobales</taxon>
        <taxon>Archaeoglobaceae</taxon>
        <taxon>Archaeoglobus</taxon>
    </lineage>
</organism>
<dbReference type="SUPFAM" id="SSF116726">
    <property type="entry name" value="TrkA C-terminal domain-like"/>
    <property type="match status" value="1"/>
</dbReference>
<dbReference type="GO" id="GO:0006813">
    <property type="term" value="P:potassium ion transport"/>
    <property type="evidence" value="ECO:0007669"/>
    <property type="project" value="InterPro"/>
</dbReference>
<dbReference type="GeneID" id="10393792"/>
<sequence>MVRSIDLSGVGSKYELETEKGDRIAIVYLLSGETQLYLLEKGCDKPCVVELTPYEARRLGSILTGAIFETEKESVEIEFSGGLSDLKITVHTYVVGKNLAGKSIKDLAIRTKTGVTIIAISRKGKNIINPPPTMKLEEGDVIVVIGEHDQIKTFEREILGV</sequence>
<dbReference type="OrthoDB" id="338309at2157"/>
<dbReference type="PROSITE" id="PS51202">
    <property type="entry name" value="RCK_C"/>
    <property type="match status" value="1"/>
</dbReference>
<dbReference type="STRING" id="693661.Arcve_0694"/>
<dbReference type="PANTHER" id="PTHR30445:SF8">
    <property type="entry name" value="K(+)_H(+) ANTIPORTER SUBUNIT KHTT"/>
    <property type="match status" value="1"/>
</dbReference>
<dbReference type="EMBL" id="CP002588">
    <property type="protein sequence ID" value="AEA46714.1"/>
    <property type="molecule type" value="Genomic_DNA"/>
</dbReference>
<dbReference type="RefSeq" id="WP_013683386.1">
    <property type="nucleotide sequence ID" value="NC_015320.1"/>
</dbReference>
<dbReference type="Gene3D" id="3.30.70.1450">
    <property type="entry name" value="Regulator of K+ conductance, C-terminal domain"/>
    <property type="match status" value="1"/>
</dbReference>
<dbReference type="PANTHER" id="PTHR30445">
    <property type="entry name" value="K(+)_H(+) ANTIPORTER SUBUNIT KHTT"/>
    <property type="match status" value="1"/>
</dbReference>
<dbReference type="Pfam" id="PF02080">
    <property type="entry name" value="TrkA_C"/>
    <property type="match status" value="1"/>
</dbReference>
<dbReference type="KEGG" id="ave:Arcve_0694"/>
<dbReference type="Proteomes" id="UP000008136">
    <property type="component" value="Chromosome"/>
</dbReference>
<dbReference type="InterPro" id="IPR036721">
    <property type="entry name" value="RCK_C_sf"/>
</dbReference>
<evidence type="ECO:0000259" key="1">
    <source>
        <dbReference type="PROSITE" id="PS51202"/>
    </source>
</evidence>
<dbReference type="InterPro" id="IPR058776">
    <property type="entry name" value="KhtT-like_N"/>
</dbReference>